<keyword evidence="4" id="KW-1185">Reference proteome</keyword>
<dbReference type="InterPro" id="IPR012340">
    <property type="entry name" value="NA-bd_OB-fold"/>
</dbReference>
<organism evidence="3 4">
    <name type="scientific">Paenibacillus medicaginis</name>
    <dbReference type="NCBI Taxonomy" id="1470560"/>
    <lineage>
        <taxon>Bacteria</taxon>
        <taxon>Bacillati</taxon>
        <taxon>Bacillota</taxon>
        <taxon>Bacilli</taxon>
        <taxon>Bacillales</taxon>
        <taxon>Paenibacillaceae</taxon>
        <taxon>Paenibacillus</taxon>
    </lineage>
</organism>
<dbReference type="SUPFAM" id="SSF50249">
    <property type="entry name" value="Nucleic acid-binding proteins"/>
    <property type="match status" value="1"/>
</dbReference>
<feature type="domain" description="DNA ligase ATP-dependent C-terminal" evidence="2">
    <location>
        <begin position="64"/>
        <end position="105"/>
    </location>
</feature>
<accession>A0ABV5BUL4</accession>
<name>A0ABV5BUL4_9BACL</name>
<dbReference type="InterPro" id="IPR012309">
    <property type="entry name" value="DNA_ligase_ATP-dep_C"/>
</dbReference>
<sequence length="109" mass="12605">MIYVEGWDGNEAISLSVNDAEVYITGYRKDEFGWLIGYKDGKRIRPAGILELGVGSIERKSAWPILSKMKTKENKEFVFVEPALRCKVKFREWTKVGLMRLPVFDEFVL</sequence>
<evidence type="ECO:0000313" key="4">
    <source>
        <dbReference type="Proteomes" id="UP001580430"/>
    </source>
</evidence>
<protein>
    <recommendedName>
        <fullName evidence="1">DNA ligase (ATP)</fullName>
        <ecNumber evidence="1">6.5.1.1</ecNumber>
    </recommendedName>
</protein>
<dbReference type="Pfam" id="PF04679">
    <property type="entry name" value="DNA_ligase_A_C"/>
    <property type="match status" value="1"/>
</dbReference>
<evidence type="ECO:0000259" key="2">
    <source>
        <dbReference type="Pfam" id="PF04679"/>
    </source>
</evidence>
<dbReference type="Gene3D" id="2.40.50.140">
    <property type="entry name" value="Nucleic acid-binding proteins"/>
    <property type="match status" value="1"/>
</dbReference>
<evidence type="ECO:0000256" key="1">
    <source>
        <dbReference type="ARBA" id="ARBA00012727"/>
    </source>
</evidence>
<dbReference type="EC" id="6.5.1.1" evidence="1"/>
<dbReference type="Proteomes" id="UP001580430">
    <property type="component" value="Unassembled WGS sequence"/>
</dbReference>
<gene>
    <name evidence="3" type="ORF">ACE5LO_01050</name>
</gene>
<evidence type="ECO:0000313" key="3">
    <source>
        <dbReference type="EMBL" id="MFB5758969.1"/>
    </source>
</evidence>
<dbReference type="RefSeq" id="WP_375518221.1">
    <property type="nucleotide sequence ID" value="NZ_JBHIRY010000001.1"/>
</dbReference>
<reference evidence="3 4" key="1">
    <citation type="submission" date="2024-09" db="EMBL/GenBank/DDBJ databases">
        <title>Paenibacillus zeirhizospherea sp. nov., isolated from surface of the maize (Zea mays) roots in a horticulture field, Hungary.</title>
        <authorList>
            <person name="Marton D."/>
            <person name="Farkas M."/>
            <person name="Bedics A."/>
            <person name="Toth E."/>
            <person name="Tancsics A."/>
            <person name="Boka K."/>
            <person name="Marati G."/>
            <person name="Kriszt B."/>
            <person name="Cserhati M."/>
        </authorList>
    </citation>
    <scope>NUCLEOTIDE SEQUENCE [LARGE SCALE GENOMIC DNA]</scope>
    <source>
        <strain evidence="3 4">JCM 18446</strain>
    </source>
</reference>
<comment type="caution">
    <text evidence="3">The sequence shown here is derived from an EMBL/GenBank/DDBJ whole genome shotgun (WGS) entry which is preliminary data.</text>
</comment>
<proteinExistence type="predicted"/>
<dbReference type="EMBL" id="JBHIRY010000001">
    <property type="protein sequence ID" value="MFB5758969.1"/>
    <property type="molecule type" value="Genomic_DNA"/>
</dbReference>